<organism evidence="1 2">
    <name type="scientific">Orbilia oligospora</name>
    <name type="common">Nematode-trapping fungus</name>
    <name type="synonym">Arthrobotrys oligospora</name>
    <dbReference type="NCBI Taxonomy" id="2813651"/>
    <lineage>
        <taxon>Eukaryota</taxon>
        <taxon>Fungi</taxon>
        <taxon>Dikarya</taxon>
        <taxon>Ascomycota</taxon>
        <taxon>Pezizomycotina</taxon>
        <taxon>Orbiliomycetes</taxon>
        <taxon>Orbiliales</taxon>
        <taxon>Orbiliaceae</taxon>
        <taxon>Orbilia</taxon>
    </lineage>
</organism>
<dbReference type="EMBL" id="JAABOJ010000021">
    <property type="protein sequence ID" value="KAF3279522.1"/>
    <property type="molecule type" value="Genomic_DNA"/>
</dbReference>
<comment type="caution">
    <text evidence="1">The sequence shown here is derived from an EMBL/GenBank/DDBJ whole genome shotgun (WGS) entry which is preliminary data.</text>
</comment>
<evidence type="ECO:0000313" key="2">
    <source>
        <dbReference type="Proteomes" id="UP000474640"/>
    </source>
</evidence>
<gene>
    <name evidence="1" type="ORF">TWF970_004074</name>
</gene>
<name>A0A7C8RE75_ORBOL</name>
<dbReference type="AlphaFoldDB" id="A0A7C8RE75"/>
<sequence>MGSCSSCFLDQLSGSDFGVFLSRHFTSFFDYLLSRDTNKCWKCIHMDDDGFLDYLIQQAMSLCFFAPPLKAFLSPPSLPWSLRANDFSLKCYYHIAFILIGTYTPGGNHHAMSFLIDLNVFLFYHHYYLPESMI</sequence>
<proteinExistence type="predicted"/>
<evidence type="ECO:0000313" key="1">
    <source>
        <dbReference type="EMBL" id="KAF3279522.1"/>
    </source>
</evidence>
<dbReference type="Proteomes" id="UP000474640">
    <property type="component" value="Unassembled WGS sequence"/>
</dbReference>
<reference evidence="1 2" key="1">
    <citation type="submission" date="2020-01" db="EMBL/GenBank/DDBJ databases">
        <authorList>
            <person name="Palmer J.M."/>
        </authorList>
    </citation>
    <scope>NUCLEOTIDE SEQUENCE [LARGE SCALE GENOMIC DNA]</scope>
    <source>
        <strain evidence="1 2">TWF970</strain>
    </source>
</reference>
<accession>A0A7C8RE75</accession>
<protein>
    <submittedName>
        <fullName evidence="1">Uncharacterized protein</fullName>
    </submittedName>
</protein>